<dbReference type="RefSeq" id="WP_238204406.1">
    <property type="nucleotide sequence ID" value="NZ_BPQE01000017.1"/>
</dbReference>
<sequence length="67" mass="7494">MAQHPEPDEDKPVDLARVNDLLADWAARSATTSGPLLDRFEAMGYAVRGKSEDEIAEVLRHPPKRPR</sequence>
<protein>
    <submittedName>
        <fullName evidence="1">Uncharacterized protein</fullName>
    </submittedName>
</protein>
<accession>A0ABU0HVG6</accession>
<reference evidence="1 2" key="1">
    <citation type="submission" date="2023-07" db="EMBL/GenBank/DDBJ databases">
        <title>Genomic Encyclopedia of Type Strains, Phase IV (KMG-IV): sequencing the most valuable type-strain genomes for metagenomic binning, comparative biology and taxonomic classification.</title>
        <authorList>
            <person name="Goeker M."/>
        </authorList>
    </citation>
    <scope>NUCLEOTIDE SEQUENCE [LARGE SCALE GENOMIC DNA]</scope>
    <source>
        <strain evidence="1 2">DSM 19013</strain>
    </source>
</reference>
<dbReference type="Proteomes" id="UP001231124">
    <property type="component" value="Unassembled WGS sequence"/>
</dbReference>
<comment type="caution">
    <text evidence="1">The sequence shown here is derived from an EMBL/GenBank/DDBJ whole genome shotgun (WGS) entry which is preliminary data.</text>
</comment>
<evidence type="ECO:0000313" key="1">
    <source>
        <dbReference type="EMBL" id="MDQ0446332.1"/>
    </source>
</evidence>
<gene>
    <name evidence="1" type="ORF">QO012_000821</name>
</gene>
<name>A0ABU0HVG6_9HYPH</name>
<dbReference type="EMBL" id="JAUSVP010000002">
    <property type="protein sequence ID" value="MDQ0446332.1"/>
    <property type="molecule type" value="Genomic_DNA"/>
</dbReference>
<evidence type="ECO:0000313" key="2">
    <source>
        <dbReference type="Proteomes" id="UP001231124"/>
    </source>
</evidence>
<organism evidence="1 2">
    <name type="scientific">Methylobacterium aerolatum</name>
    <dbReference type="NCBI Taxonomy" id="418708"/>
    <lineage>
        <taxon>Bacteria</taxon>
        <taxon>Pseudomonadati</taxon>
        <taxon>Pseudomonadota</taxon>
        <taxon>Alphaproteobacteria</taxon>
        <taxon>Hyphomicrobiales</taxon>
        <taxon>Methylobacteriaceae</taxon>
        <taxon>Methylobacterium</taxon>
    </lineage>
</organism>
<proteinExistence type="predicted"/>
<keyword evidence="2" id="KW-1185">Reference proteome</keyword>